<evidence type="ECO:0000256" key="1">
    <source>
        <dbReference type="ARBA" id="ARBA00004418"/>
    </source>
</evidence>
<evidence type="ECO:0000256" key="2">
    <source>
        <dbReference type="ARBA" id="ARBA00010742"/>
    </source>
</evidence>
<keyword evidence="3 4" id="KW-0732">Signal</keyword>
<feature type="signal peptide" evidence="4">
    <location>
        <begin position="1"/>
        <end position="17"/>
    </location>
</feature>
<comment type="subcellular location">
    <subcellularLocation>
        <location evidence="1">Periplasm</location>
    </subcellularLocation>
</comment>
<evidence type="ECO:0000256" key="3">
    <source>
        <dbReference type="ARBA" id="ARBA00022729"/>
    </source>
</evidence>
<evidence type="ECO:0000256" key="4">
    <source>
        <dbReference type="SAM" id="SignalP"/>
    </source>
</evidence>
<feature type="chain" id="PRO_5047198284" evidence="4">
    <location>
        <begin position="18"/>
        <end position="328"/>
    </location>
</feature>
<dbReference type="Gene3D" id="3.40.190.10">
    <property type="entry name" value="Periplasmic binding protein-like II"/>
    <property type="match status" value="2"/>
</dbReference>
<protein>
    <submittedName>
        <fullName evidence="6">ABC transporter substrate-binding protein</fullName>
    </submittedName>
</protein>
<evidence type="ECO:0000313" key="7">
    <source>
        <dbReference type="Proteomes" id="UP001499967"/>
    </source>
</evidence>
<dbReference type="PANTHER" id="PTHR30024">
    <property type="entry name" value="ALIPHATIC SULFONATES-BINDING PROTEIN-RELATED"/>
    <property type="match status" value="1"/>
</dbReference>
<dbReference type="EMBL" id="BAAAHP010000366">
    <property type="protein sequence ID" value="GAA0910812.1"/>
    <property type="molecule type" value="Genomic_DNA"/>
</dbReference>
<dbReference type="Pfam" id="PF09084">
    <property type="entry name" value="NMT1"/>
    <property type="match status" value="1"/>
</dbReference>
<evidence type="ECO:0000313" key="6">
    <source>
        <dbReference type="EMBL" id="GAA0910812.1"/>
    </source>
</evidence>
<dbReference type="InterPro" id="IPR015168">
    <property type="entry name" value="SsuA/THI5"/>
</dbReference>
<comment type="caution">
    <text evidence="6">The sequence shown here is derived from an EMBL/GenBank/DDBJ whole genome shotgun (WGS) entry which is preliminary data.</text>
</comment>
<dbReference type="Proteomes" id="UP001499967">
    <property type="component" value="Unassembled WGS sequence"/>
</dbReference>
<name>A0ABN1NKV7_9PSEU</name>
<comment type="similarity">
    <text evidence="2">Belongs to the bacterial solute-binding protein SsuA/TauA family.</text>
</comment>
<organism evidence="6 7">
    <name type="scientific">Pseudonocardia zijingensis</name>
    <dbReference type="NCBI Taxonomy" id="153376"/>
    <lineage>
        <taxon>Bacteria</taxon>
        <taxon>Bacillati</taxon>
        <taxon>Actinomycetota</taxon>
        <taxon>Actinomycetes</taxon>
        <taxon>Pseudonocardiales</taxon>
        <taxon>Pseudonocardiaceae</taxon>
        <taxon>Pseudonocardia</taxon>
    </lineage>
</organism>
<accession>A0ABN1NKV7</accession>
<dbReference type="PANTHER" id="PTHR30024:SF47">
    <property type="entry name" value="TAURINE-BINDING PERIPLASMIC PROTEIN"/>
    <property type="match status" value="1"/>
</dbReference>
<evidence type="ECO:0000259" key="5">
    <source>
        <dbReference type="Pfam" id="PF09084"/>
    </source>
</evidence>
<sequence length="328" mass="33541">MSALAGLLLLTACGTSAAPGGSEPTPIRVTVANSTEPGVIPWLVGDDQQIFEKHGVAIDDIVAGQGGSTTLRNLVSGGLEVADVGFPAVVDGALAGTPVTAVAGSSRSAYGLDFYALTTSDVRTPADVQRWAFTNPKSVTEALSYLIPRAVGIDPSTIEHIPSGGTGEGIAMLESGAVDVALVPASVAAKETGKYRLVAASADHLPALQQGVLAVRDDYLAVNPTVVGGVVAAFQESVESVRRNPGEAARLYADHVGLAEAQARGIVDAAVRANYWSTGVESVALDNAVQAMEATNGHRAIPWCEIFDLSHLPDGAPNQLPTPCGSPS</sequence>
<proteinExistence type="inferred from homology"/>
<keyword evidence="7" id="KW-1185">Reference proteome</keyword>
<feature type="domain" description="SsuA/THI5-like" evidence="5">
    <location>
        <begin position="38"/>
        <end position="248"/>
    </location>
</feature>
<reference evidence="6 7" key="1">
    <citation type="journal article" date="2019" name="Int. J. Syst. Evol. Microbiol.">
        <title>The Global Catalogue of Microorganisms (GCM) 10K type strain sequencing project: providing services to taxonomists for standard genome sequencing and annotation.</title>
        <authorList>
            <consortium name="The Broad Institute Genomics Platform"/>
            <consortium name="The Broad Institute Genome Sequencing Center for Infectious Disease"/>
            <person name="Wu L."/>
            <person name="Ma J."/>
        </authorList>
    </citation>
    <scope>NUCLEOTIDE SEQUENCE [LARGE SCALE GENOMIC DNA]</scope>
    <source>
        <strain evidence="6 7">JCM 11117</strain>
    </source>
</reference>
<dbReference type="SUPFAM" id="SSF53850">
    <property type="entry name" value="Periplasmic binding protein-like II"/>
    <property type="match status" value="1"/>
</dbReference>
<gene>
    <name evidence="6" type="ORF">GCM10009559_81760</name>
</gene>